<feature type="short sequence motif" description="PRPP-binding" evidence="5">
    <location>
        <begin position="98"/>
        <end position="110"/>
    </location>
</feature>
<comment type="subunit">
    <text evidence="5">Homodimer and homohexamer; in equilibrium.</text>
</comment>
<keyword evidence="3 5" id="KW-0805">Transcription regulation</keyword>
<dbReference type="OrthoDB" id="9802227at2"/>
<evidence type="ECO:0000259" key="6">
    <source>
        <dbReference type="Pfam" id="PF00156"/>
    </source>
</evidence>
<dbReference type="GO" id="GO:0006353">
    <property type="term" value="P:DNA-templated transcription termination"/>
    <property type="evidence" value="ECO:0007669"/>
    <property type="project" value="UniProtKB-UniRule"/>
</dbReference>
<keyword evidence="5" id="KW-0808">Transferase</keyword>
<comment type="function">
    <text evidence="5">Also displays a weak uracil phosphoribosyltransferase activity which is not physiologically significant.</text>
</comment>
<dbReference type="NCBIfam" id="NF003548">
    <property type="entry name" value="PRK05205.1-4"/>
    <property type="match status" value="1"/>
</dbReference>
<dbReference type="InterPro" id="IPR050137">
    <property type="entry name" value="PyrR_bifunctional"/>
</dbReference>
<dbReference type="SUPFAM" id="SSF53271">
    <property type="entry name" value="PRTase-like"/>
    <property type="match status" value="1"/>
</dbReference>
<dbReference type="FunFam" id="3.40.50.2020:FF:000020">
    <property type="entry name" value="Bifunctional protein PyrR"/>
    <property type="match status" value="1"/>
</dbReference>
<dbReference type="InterPro" id="IPR023050">
    <property type="entry name" value="PyrR"/>
</dbReference>
<keyword evidence="5" id="KW-0328">Glycosyltransferase</keyword>
<dbReference type="CDD" id="cd06223">
    <property type="entry name" value="PRTases_typeI"/>
    <property type="match status" value="1"/>
</dbReference>
<name>A0A1S1V897_9FIRM</name>
<dbReference type="HAMAP" id="MF_01219">
    <property type="entry name" value="PyrR"/>
    <property type="match status" value="1"/>
</dbReference>
<dbReference type="AlphaFoldDB" id="A0A1S1V897"/>
<comment type="caution">
    <text evidence="7">The sequence shown here is derived from an EMBL/GenBank/DDBJ whole genome shotgun (WGS) entry which is preliminary data.</text>
</comment>
<keyword evidence="8" id="KW-1185">Reference proteome</keyword>
<evidence type="ECO:0000313" key="7">
    <source>
        <dbReference type="EMBL" id="OHW62630.1"/>
    </source>
</evidence>
<dbReference type="RefSeq" id="WP_084655762.1">
    <property type="nucleotide sequence ID" value="NZ_MKIE01000003.1"/>
</dbReference>
<gene>
    <name evidence="5 7" type="primary">pyrR</name>
    <name evidence="7" type="ORF">EUAN_11950</name>
</gene>
<dbReference type="Gene3D" id="3.40.50.2020">
    <property type="match status" value="1"/>
</dbReference>
<comment type="catalytic activity">
    <reaction evidence="5">
        <text>UMP + diphosphate = 5-phospho-alpha-D-ribose 1-diphosphate + uracil</text>
        <dbReference type="Rhea" id="RHEA:13017"/>
        <dbReference type="ChEBI" id="CHEBI:17568"/>
        <dbReference type="ChEBI" id="CHEBI:33019"/>
        <dbReference type="ChEBI" id="CHEBI:57865"/>
        <dbReference type="ChEBI" id="CHEBI:58017"/>
        <dbReference type="EC" id="2.4.2.9"/>
    </reaction>
</comment>
<dbReference type="EC" id="2.4.2.9" evidence="5"/>
<evidence type="ECO:0000256" key="5">
    <source>
        <dbReference type="HAMAP-Rule" id="MF_01219"/>
    </source>
</evidence>
<dbReference type="Pfam" id="PF00156">
    <property type="entry name" value="Pribosyltran"/>
    <property type="match status" value="1"/>
</dbReference>
<sequence length="179" mass="20366">METKAVIMDESAIKRAITRISHEIIERNRGVDDLVLVGIRTRGIPFAERLGKKISEIEDKNLDVKYIDITPYRDDLEPDSVDVEVKESLDFDITDKTVILIDDVLYTGRTVRAALDAIVHSGRPKKVQLAVMIDRGHREFPIRPDFVGKNVPTSQDEAVNVMFEEVDSEDMVVIEKNFK</sequence>
<feature type="domain" description="Phosphoribosyltransferase" evidence="6">
    <location>
        <begin position="9"/>
        <end position="152"/>
    </location>
</feature>
<dbReference type="NCBIfam" id="NF003549">
    <property type="entry name" value="PRK05205.1-5"/>
    <property type="match status" value="1"/>
</dbReference>
<keyword evidence="4 5" id="KW-0804">Transcription</keyword>
<evidence type="ECO:0000256" key="1">
    <source>
        <dbReference type="ARBA" id="ARBA00005565"/>
    </source>
</evidence>
<accession>A0A1S1V897</accession>
<reference evidence="7 8" key="1">
    <citation type="submission" date="2016-09" db="EMBL/GenBank/DDBJ databases">
        <title>Genome sequence of Eubacterium angustum.</title>
        <authorList>
            <person name="Poehlein A."/>
            <person name="Daniel R."/>
        </authorList>
    </citation>
    <scope>NUCLEOTIDE SEQUENCE [LARGE SCALE GENOMIC DNA]</scope>
    <source>
        <strain evidence="7 8">DSM 1989</strain>
    </source>
</reference>
<proteinExistence type="inferred from homology"/>
<evidence type="ECO:0000313" key="8">
    <source>
        <dbReference type="Proteomes" id="UP000180254"/>
    </source>
</evidence>
<evidence type="ECO:0000256" key="2">
    <source>
        <dbReference type="ARBA" id="ARBA00022472"/>
    </source>
</evidence>
<protein>
    <recommendedName>
        <fullName evidence="5">Bifunctional protein PyrR</fullName>
    </recommendedName>
    <domain>
        <recommendedName>
            <fullName evidence="5">Pyrimidine operon regulatory protein</fullName>
        </recommendedName>
    </domain>
    <domain>
        <recommendedName>
            <fullName evidence="5">Uracil phosphoribosyltransferase</fullName>
            <shortName evidence="5">UPRTase</shortName>
            <ecNumber evidence="5">2.4.2.9</ecNumber>
        </recommendedName>
    </domain>
</protein>
<dbReference type="InterPro" id="IPR000836">
    <property type="entry name" value="PRTase_dom"/>
</dbReference>
<dbReference type="EMBL" id="MKIE01000003">
    <property type="protein sequence ID" value="OHW62630.1"/>
    <property type="molecule type" value="Genomic_DNA"/>
</dbReference>
<dbReference type="PANTHER" id="PTHR11608:SF0">
    <property type="entry name" value="BIFUNCTIONAL PROTEIN PYRR"/>
    <property type="match status" value="1"/>
</dbReference>
<evidence type="ECO:0000256" key="4">
    <source>
        <dbReference type="ARBA" id="ARBA00023163"/>
    </source>
</evidence>
<comment type="similarity">
    <text evidence="1 5">Belongs to the purine/pyrimidine phosphoribosyltransferase family. PyrR subfamily.</text>
</comment>
<dbReference type="STRING" id="39480.EUAN_11950"/>
<dbReference type="PANTHER" id="PTHR11608">
    <property type="entry name" value="BIFUNCTIONAL PROTEIN PYRR"/>
    <property type="match status" value="1"/>
</dbReference>
<dbReference type="Proteomes" id="UP000180254">
    <property type="component" value="Unassembled WGS sequence"/>
</dbReference>
<comment type="function">
    <text evidence="5">Regulates transcriptional attenuation of the pyrimidine nucleotide (pyr) operon by binding in a uridine-dependent manner to specific sites on pyr mRNA. This disrupts an antiterminator hairpin in the RNA and favors formation of a downstream transcription terminator, leading to a reduced expression of downstream genes.</text>
</comment>
<dbReference type="GO" id="GO:0004845">
    <property type="term" value="F:uracil phosphoribosyltransferase activity"/>
    <property type="evidence" value="ECO:0007669"/>
    <property type="project" value="UniProtKB-UniRule"/>
</dbReference>
<dbReference type="InterPro" id="IPR029057">
    <property type="entry name" value="PRTase-like"/>
</dbReference>
<organism evidence="7 8">
    <name type="scientific">Andreesenia angusta</name>
    <dbReference type="NCBI Taxonomy" id="39480"/>
    <lineage>
        <taxon>Bacteria</taxon>
        <taxon>Bacillati</taxon>
        <taxon>Bacillota</taxon>
        <taxon>Tissierellia</taxon>
        <taxon>Tissierellales</taxon>
        <taxon>Gottschalkiaceae</taxon>
        <taxon>Andreesenia</taxon>
    </lineage>
</organism>
<dbReference type="GO" id="GO:0003723">
    <property type="term" value="F:RNA binding"/>
    <property type="evidence" value="ECO:0007669"/>
    <property type="project" value="UniProtKB-UniRule"/>
</dbReference>
<keyword evidence="5" id="KW-0694">RNA-binding</keyword>
<evidence type="ECO:0000256" key="3">
    <source>
        <dbReference type="ARBA" id="ARBA00023015"/>
    </source>
</evidence>
<keyword evidence="2 5" id="KW-0806">Transcription termination</keyword>